<dbReference type="CDD" id="cd07208">
    <property type="entry name" value="Pat_hypo_Ecoli_yjju_like"/>
    <property type="match status" value="1"/>
</dbReference>
<feature type="short sequence motif" description="GXSXG" evidence="2">
    <location>
        <begin position="40"/>
        <end position="44"/>
    </location>
</feature>
<dbReference type="Pfam" id="PF01734">
    <property type="entry name" value="Patatin"/>
    <property type="match status" value="1"/>
</dbReference>
<dbReference type="GO" id="GO:0016787">
    <property type="term" value="F:hydrolase activity"/>
    <property type="evidence" value="ECO:0007669"/>
    <property type="project" value="UniProtKB-UniRule"/>
</dbReference>
<comment type="caution">
    <text evidence="4">The sequence shown here is derived from an EMBL/GenBank/DDBJ whole genome shotgun (WGS) entry which is preliminary data.</text>
</comment>
<feature type="active site" description="Nucleophile" evidence="2">
    <location>
        <position position="42"/>
    </location>
</feature>
<evidence type="ECO:0000256" key="2">
    <source>
        <dbReference type="PROSITE-ProRule" id="PRU01161"/>
    </source>
</evidence>
<dbReference type="AlphaFoldDB" id="S2YTL1"/>
<dbReference type="InterPro" id="IPR045943">
    <property type="entry name" value="DUF6363"/>
</dbReference>
<reference evidence="4 5" key="1">
    <citation type="submission" date="2013-05" db="EMBL/GenBank/DDBJ databases">
        <title>The Genome Sequence of Corynebacterium pyruviciproducens 1773O (ATCC BAA-1742).</title>
        <authorList>
            <consortium name="The Broad Institute Genomics Platform"/>
            <person name="Earl A."/>
            <person name="Ward D."/>
            <person name="Feldgarden M."/>
            <person name="Gevers D."/>
            <person name="Tong J."/>
            <person name="Walker B."/>
            <person name="Young S."/>
            <person name="Zeng Q."/>
            <person name="Gargeya S."/>
            <person name="Fitzgerald M."/>
            <person name="Haas B."/>
            <person name="Abouelleil A."/>
            <person name="Allen A.W."/>
            <person name="Alvarado L."/>
            <person name="Arachchi H.M."/>
            <person name="Berlin A.M."/>
            <person name="Chapman S.B."/>
            <person name="Gainer-Dewar J."/>
            <person name="Goldberg J."/>
            <person name="Griggs A."/>
            <person name="Gujja S."/>
            <person name="Hansen M."/>
            <person name="Howarth C."/>
            <person name="Imamovic A."/>
            <person name="Ireland A."/>
            <person name="Larimer J."/>
            <person name="McCowan C."/>
            <person name="Murphy C."/>
            <person name="Pearson M."/>
            <person name="Poon T.W."/>
            <person name="Priest M."/>
            <person name="Roberts A."/>
            <person name="Saif S."/>
            <person name="Shea T."/>
            <person name="Sisk P."/>
            <person name="Sykes S."/>
            <person name="Wortman J."/>
            <person name="Nusbaum C."/>
            <person name="Birren B."/>
        </authorList>
    </citation>
    <scope>NUCLEOTIDE SEQUENCE [LARGE SCALE GENOMIC DNA]</scope>
    <source>
        <strain evidence="4 5">ATCC BAA-1742</strain>
    </source>
</reference>
<evidence type="ECO:0000256" key="1">
    <source>
        <dbReference type="ARBA" id="ARBA00023098"/>
    </source>
</evidence>
<comment type="caution">
    <text evidence="2">Lacks conserved residue(s) required for the propagation of feature annotation.</text>
</comment>
<gene>
    <name evidence="4" type="ORF">HMPREF1219_02094</name>
</gene>
<dbReference type="PATRIC" id="fig|1125779.3.peg.2040"/>
<accession>S2YTL1</accession>
<sequence>MNMCKDVALVVEGGGMRASYTARFFERLISSHVTVGWAGGISAGASHVLNYLSGDEYRARVSFSTLLSSPRVGGLSPLLRGRGLIDGQYIYQDIARPDGALPFDFDAFFAHPAEVCIQAVRADTGETVTWTRKDLPTKRSVMLAARASATMPGVMKTPIIDGHPFVDGAVGTTGGIPIVPALGRAEKYAIVLSRPRGFRRVAPSHPELVRRALRKYPKVAELMLTRHERYNASLEVVEKLEREGRAKVFYPEGPLVSNRERDGKKILASYQAGRAQVDREWDGWLDFFNS</sequence>
<proteinExistence type="predicted"/>
<evidence type="ECO:0000259" key="3">
    <source>
        <dbReference type="PROSITE" id="PS51635"/>
    </source>
</evidence>
<evidence type="ECO:0000313" key="4">
    <source>
        <dbReference type="EMBL" id="EPD67681.1"/>
    </source>
</evidence>
<dbReference type="SUPFAM" id="SSF52151">
    <property type="entry name" value="FabD/lysophospholipase-like"/>
    <property type="match status" value="1"/>
</dbReference>
<dbReference type="eggNOG" id="COG4667">
    <property type="taxonomic scope" value="Bacteria"/>
</dbReference>
<feature type="active site" description="Proton acceptor" evidence="2">
    <location>
        <position position="167"/>
    </location>
</feature>
<keyword evidence="2" id="KW-0378">Hydrolase</keyword>
<dbReference type="Pfam" id="PF19890">
    <property type="entry name" value="DUF6363"/>
    <property type="match status" value="1"/>
</dbReference>
<feature type="domain" description="PNPLA" evidence="3">
    <location>
        <begin position="9"/>
        <end position="182"/>
    </location>
</feature>
<dbReference type="InterPro" id="IPR016035">
    <property type="entry name" value="Acyl_Trfase/lysoPLipase"/>
</dbReference>
<protein>
    <recommendedName>
        <fullName evidence="3">PNPLA domain-containing protein</fullName>
    </recommendedName>
</protein>
<dbReference type="STRING" id="1125779.HMPREF1219_02094"/>
<dbReference type="HOGENOM" id="CLU_048271_1_1_11"/>
<dbReference type="EMBL" id="ATBY01000017">
    <property type="protein sequence ID" value="EPD67681.1"/>
    <property type="molecule type" value="Genomic_DNA"/>
</dbReference>
<dbReference type="Proteomes" id="UP000014408">
    <property type="component" value="Unassembled WGS sequence"/>
</dbReference>
<feature type="short sequence motif" description="DGA/G" evidence="2">
    <location>
        <begin position="167"/>
        <end position="169"/>
    </location>
</feature>
<dbReference type="Gene3D" id="3.40.1090.10">
    <property type="entry name" value="Cytosolic phospholipase A2 catalytic domain"/>
    <property type="match status" value="1"/>
</dbReference>
<evidence type="ECO:0000313" key="5">
    <source>
        <dbReference type="Proteomes" id="UP000014408"/>
    </source>
</evidence>
<keyword evidence="1 2" id="KW-0443">Lipid metabolism</keyword>
<dbReference type="InterPro" id="IPR037483">
    <property type="entry name" value="YjjU-like"/>
</dbReference>
<keyword evidence="5" id="KW-1185">Reference proteome</keyword>
<name>S2YTL1_9CORY</name>
<dbReference type="PROSITE" id="PS51635">
    <property type="entry name" value="PNPLA"/>
    <property type="match status" value="1"/>
</dbReference>
<organism evidence="4 5">
    <name type="scientific">Corynebacterium pyruviciproducens ATCC BAA-1742</name>
    <dbReference type="NCBI Taxonomy" id="1125779"/>
    <lineage>
        <taxon>Bacteria</taxon>
        <taxon>Bacillati</taxon>
        <taxon>Actinomycetota</taxon>
        <taxon>Actinomycetes</taxon>
        <taxon>Mycobacteriales</taxon>
        <taxon>Corynebacteriaceae</taxon>
        <taxon>Corynebacterium</taxon>
    </lineage>
</organism>
<keyword evidence="2" id="KW-0442">Lipid degradation</keyword>
<dbReference type="GO" id="GO:0016042">
    <property type="term" value="P:lipid catabolic process"/>
    <property type="evidence" value="ECO:0007669"/>
    <property type="project" value="UniProtKB-UniRule"/>
</dbReference>
<dbReference type="InterPro" id="IPR002641">
    <property type="entry name" value="PNPLA_dom"/>
</dbReference>